<feature type="compositionally biased region" description="Pro residues" evidence="19">
    <location>
        <begin position="882"/>
        <end position="899"/>
    </location>
</feature>
<evidence type="ECO:0000256" key="15">
    <source>
        <dbReference type="ARBA" id="ARBA00023049"/>
    </source>
</evidence>
<evidence type="ECO:0000256" key="3">
    <source>
        <dbReference type="ARBA" id="ARBA00011881"/>
    </source>
</evidence>
<dbReference type="GO" id="GO:0008652">
    <property type="term" value="P:amino acid biosynthetic process"/>
    <property type="evidence" value="ECO:0007669"/>
    <property type="project" value="UniProtKB-KW"/>
</dbReference>
<dbReference type="Pfam" id="PF05175">
    <property type="entry name" value="MTS"/>
    <property type="match status" value="1"/>
</dbReference>
<dbReference type="InterPro" id="IPR002052">
    <property type="entry name" value="DNA_methylase_N6_adenine_CS"/>
</dbReference>
<dbReference type="InterPro" id="IPR000453">
    <property type="entry name" value="Chorismate_synth"/>
</dbReference>
<protein>
    <recommendedName>
        <fullName evidence="4 18">Chorismate synthase</fullName>
        <ecNumber evidence="4 18">4.2.3.5</ecNumber>
    </recommendedName>
</protein>
<dbReference type="GO" id="GO:0036009">
    <property type="term" value="F:protein-glutamine N-methyltransferase activity"/>
    <property type="evidence" value="ECO:0007669"/>
    <property type="project" value="InterPro"/>
</dbReference>
<keyword evidence="13" id="KW-0378">Hydrolase</keyword>
<dbReference type="CDD" id="cd02440">
    <property type="entry name" value="AdoMet_MTases"/>
    <property type="match status" value="1"/>
</dbReference>
<comment type="pathway">
    <text evidence="1 18">Metabolic intermediate biosynthesis; chorismate biosynthesis; chorismate from D-erythrose 4-phosphate and phosphoenolpyruvate: step 7/7.</text>
</comment>
<dbReference type="InterPro" id="IPR004556">
    <property type="entry name" value="HemK-like"/>
</dbReference>
<dbReference type="PROSITE" id="PS00092">
    <property type="entry name" value="N6_MTASE"/>
    <property type="match status" value="1"/>
</dbReference>
<keyword evidence="17 18" id="KW-0456">Lyase</keyword>
<dbReference type="InterPro" id="IPR020541">
    <property type="entry name" value="Chorismate_synthase_CS"/>
</dbReference>
<evidence type="ECO:0000256" key="12">
    <source>
        <dbReference type="ARBA" id="ARBA00022764"/>
    </source>
</evidence>
<keyword evidence="10" id="KW-0479">Metal-binding</keyword>
<organism evidence="21 22">
    <name type="scientific">Beauveria bassiana D1-5</name>
    <dbReference type="NCBI Taxonomy" id="1245745"/>
    <lineage>
        <taxon>Eukaryota</taxon>
        <taxon>Fungi</taxon>
        <taxon>Dikarya</taxon>
        <taxon>Ascomycota</taxon>
        <taxon>Pezizomycotina</taxon>
        <taxon>Sordariomycetes</taxon>
        <taxon>Hypocreomycetidae</taxon>
        <taxon>Hypocreales</taxon>
        <taxon>Cordycipitaceae</taxon>
        <taxon>Beauveria</taxon>
    </lineage>
</organism>
<dbReference type="STRING" id="1245745.A0A0A2VUU5"/>
<evidence type="ECO:0000256" key="10">
    <source>
        <dbReference type="ARBA" id="ARBA00022723"/>
    </source>
</evidence>
<dbReference type="HAMAP" id="MF_02125">
    <property type="entry name" value="L3_methyltr_PrmB"/>
    <property type="match status" value="1"/>
</dbReference>
<keyword evidence="8" id="KW-0808">Transferase</keyword>
<sequence>MLRWSVSRFSAANIWYGHGTDNPWDEAVQLVLPSLYLPLDIPEDMRTARLTPSERHRIVERVIRRVNERIPVAYLTNKAWFCGHEFYVDERVLVPRSPIGELINNRFAGMIDHEPQHILDMCTGSGCIGIACAYEFPNAEVDIVDISPDAIAVAEQNIAEHGLDHNVTPIRSDLFRDLPKVQYDVIVTNPPYVDEEDMADLPGEYHFEPELGLAAGSDGLKLARRILACAPDYLADGGILICEVGNSMVHLMEQYPEVPFTWLEFDNGGDGVFMLTKAQLIDAREYFRAVMAGNSIGQVFRVTTFGESHGIALGCIVDGVPPGIPLTEADLQHDLDRRRPGTSRYTTQRREPDQVKILSGVFEGVTTGTSIGLLIENTDQRSQDYSAIKDVFRPGHADYTYEQKYGLRDYRGGGRSSARETAMRVAAGAIAKKYLEQKFGIKIRGCLTQMGDIPLEMKDWDQVEQNPFFCPDPDKIEALDELMRGLKKEGDSIGAKVTVVADNVPPGLGEPVFDRLDADIAHALMSINAVKGVEIGEGFGVVNLRGSQNRDEITQQGFQSNHAGGILGGISSGQQIVANMALKPTSSITVPGKTINREGEEVEMITRGRHDPCVGIRAVPIAEAMLAIVLMDHLLRQRAQNADVSSPLPRCAQTLAATPWQKIDHPIAGSAQSIGAFSNGCIVGANALPLEDARYQVMRPDQRRYFGHPDLVMFIQRLSNQVNQLGLGTVLIGDMGMAAGGRFSSGHASHQTGLDVDIFLQLPKTRWTSAQLLRPQALDLVAADGKRVVPSLWKPEIDSLIKLAAKDNDVTRIFVNPAIKQRLCEDAGADRDWLRKVRPWFAHRAHMHVRLRCPANSLECEDQPLPPPGDGCGAELQSWFAPPAPGSTPPKKTTPPPLPASCQALLDEHVL</sequence>
<evidence type="ECO:0000313" key="22">
    <source>
        <dbReference type="Proteomes" id="UP000030106"/>
    </source>
</evidence>
<dbReference type="Pfam" id="PF01264">
    <property type="entry name" value="Chorismate_synt"/>
    <property type="match status" value="1"/>
</dbReference>
<dbReference type="InterPro" id="IPR007848">
    <property type="entry name" value="Small_mtfrase_dom"/>
</dbReference>
<dbReference type="NCBIfam" id="TIGR00536">
    <property type="entry name" value="hemK_fam"/>
    <property type="match status" value="1"/>
</dbReference>
<dbReference type="Gene3D" id="3.40.50.150">
    <property type="entry name" value="Vaccinia Virus protein VP39"/>
    <property type="match status" value="1"/>
</dbReference>
<dbReference type="InterPro" id="IPR009045">
    <property type="entry name" value="Zn_M74/Hedgehog-like"/>
</dbReference>
<dbReference type="NCBIfam" id="TIGR03533">
    <property type="entry name" value="L3_gln_methyl"/>
    <property type="match status" value="1"/>
</dbReference>
<comment type="cofactor">
    <cofactor evidence="18">
        <name>FMNH2</name>
        <dbReference type="ChEBI" id="CHEBI:57618"/>
    </cofactor>
    <text evidence="18">Reduced FMN (FMNH(2)).</text>
</comment>
<dbReference type="GO" id="GO:0042602">
    <property type="term" value="F:riboflavin reductase (NADPH) activity"/>
    <property type="evidence" value="ECO:0007669"/>
    <property type="project" value="EnsemblFungi"/>
</dbReference>
<evidence type="ECO:0000256" key="11">
    <source>
        <dbReference type="ARBA" id="ARBA00022729"/>
    </source>
</evidence>
<dbReference type="PROSITE" id="PS00788">
    <property type="entry name" value="CHORISMATE_SYNTHASE_2"/>
    <property type="match status" value="1"/>
</dbReference>
<dbReference type="NCBIfam" id="NF006947">
    <property type="entry name" value="PRK09429.1"/>
    <property type="match status" value="1"/>
</dbReference>
<evidence type="ECO:0000256" key="13">
    <source>
        <dbReference type="ARBA" id="ARBA00022801"/>
    </source>
</evidence>
<evidence type="ECO:0000256" key="1">
    <source>
        <dbReference type="ARBA" id="ARBA00005044"/>
    </source>
</evidence>
<dbReference type="GO" id="GO:0008237">
    <property type="term" value="F:metallopeptidase activity"/>
    <property type="evidence" value="ECO:0007669"/>
    <property type="project" value="UniProtKB-KW"/>
</dbReference>
<evidence type="ECO:0000256" key="16">
    <source>
        <dbReference type="ARBA" id="ARBA00023141"/>
    </source>
</evidence>
<evidence type="ECO:0000256" key="7">
    <source>
        <dbReference type="ARBA" id="ARBA00022670"/>
    </source>
</evidence>
<dbReference type="GO" id="GO:0003676">
    <property type="term" value="F:nucleic acid binding"/>
    <property type="evidence" value="ECO:0007669"/>
    <property type="project" value="InterPro"/>
</dbReference>
<accession>A0A0A2VUU5</accession>
<evidence type="ECO:0000256" key="6">
    <source>
        <dbReference type="ARBA" id="ARBA00022605"/>
    </source>
</evidence>
<dbReference type="AlphaFoldDB" id="A0A0A2VUU5"/>
<dbReference type="InterPro" id="IPR029063">
    <property type="entry name" value="SAM-dependent_MTases_sf"/>
</dbReference>
<keyword evidence="5" id="KW-0489">Methyltransferase</keyword>
<dbReference type="PANTHER" id="PTHR47806:SF1">
    <property type="entry name" value="RIBOSOMAL PROTEIN UL3 GLUTAMINE METHYLTRANSFERASE"/>
    <property type="match status" value="1"/>
</dbReference>
<dbReference type="GO" id="GO:0004252">
    <property type="term" value="F:serine-type endopeptidase activity"/>
    <property type="evidence" value="ECO:0007669"/>
    <property type="project" value="InterPro"/>
</dbReference>
<dbReference type="SUPFAM" id="SSF53335">
    <property type="entry name" value="S-adenosyl-L-methionine-dependent methyltransferases"/>
    <property type="match status" value="1"/>
</dbReference>
<evidence type="ECO:0000259" key="20">
    <source>
        <dbReference type="Pfam" id="PF05175"/>
    </source>
</evidence>
<dbReference type="CDD" id="cd07304">
    <property type="entry name" value="Chorismate_synthase"/>
    <property type="match status" value="1"/>
</dbReference>
<keyword evidence="16 18" id="KW-0057">Aromatic amino acid biosynthesis</keyword>
<keyword evidence="9" id="KW-0949">S-adenosyl-L-methionine</keyword>
<dbReference type="UniPathway" id="UPA00053">
    <property type="reaction ID" value="UER00090"/>
</dbReference>
<evidence type="ECO:0000256" key="18">
    <source>
        <dbReference type="RuleBase" id="RU000605"/>
    </source>
</evidence>
<dbReference type="PANTHER" id="PTHR47806">
    <property type="entry name" value="50S RIBOSOMAL PROTEIN L3 GLUTAMINE METHYLTRANSFERASE"/>
    <property type="match status" value="1"/>
</dbReference>
<dbReference type="GO" id="GO:0004107">
    <property type="term" value="F:chorismate synthase activity"/>
    <property type="evidence" value="ECO:0007669"/>
    <property type="project" value="UniProtKB-EC"/>
</dbReference>
<dbReference type="SUPFAM" id="SSF103263">
    <property type="entry name" value="Chorismate synthase, AroC"/>
    <property type="match status" value="1"/>
</dbReference>
<evidence type="ECO:0000256" key="8">
    <source>
        <dbReference type="ARBA" id="ARBA00022679"/>
    </source>
</evidence>
<dbReference type="GO" id="GO:0006508">
    <property type="term" value="P:proteolysis"/>
    <property type="evidence" value="ECO:0007669"/>
    <property type="project" value="UniProtKB-KW"/>
</dbReference>
<dbReference type="PROSITE" id="PS00787">
    <property type="entry name" value="CHORISMATE_SYNTHASE_1"/>
    <property type="match status" value="1"/>
</dbReference>
<dbReference type="GO" id="GO:0009073">
    <property type="term" value="P:aromatic amino acid family biosynthetic process"/>
    <property type="evidence" value="ECO:0007669"/>
    <property type="project" value="UniProtKB-KW"/>
</dbReference>
<comment type="caution">
    <text evidence="21">The sequence shown here is derived from an EMBL/GenBank/DDBJ whole genome shotgun (WGS) entry which is preliminary data.</text>
</comment>
<dbReference type="HAMAP" id="MF_00300">
    <property type="entry name" value="Chorismate_synth"/>
    <property type="match status" value="1"/>
</dbReference>
<dbReference type="FunFam" id="3.40.50.150:FF:000042">
    <property type="entry name" value="50S ribosomal protein L3 glutamine methyltransferase"/>
    <property type="match status" value="1"/>
</dbReference>
<keyword evidence="6 18" id="KW-0028">Amino-acid biosynthesis</keyword>
<keyword evidence="7" id="KW-0645">Protease</keyword>
<gene>
    <name evidence="21" type="ORF">BBAD15_g2896</name>
</gene>
<dbReference type="InterPro" id="IPR035904">
    <property type="entry name" value="Chorismate_synth_AroC_sf"/>
</dbReference>
<dbReference type="Proteomes" id="UP000030106">
    <property type="component" value="Unassembled WGS sequence"/>
</dbReference>
<dbReference type="EMBL" id="ANFO01000219">
    <property type="protein sequence ID" value="KGQ11408.1"/>
    <property type="molecule type" value="Genomic_DNA"/>
</dbReference>
<dbReference type="GO" id="GO:0009423">
    <property type="term" value="P:chorismate biosynthetic process"/>
    <property type="evidence" value="ECO:0007669"/>
    <property type="project" value="UniProtKB-UniPathway"/>
</dbReference>
<keyword evidence="11" id="KW-0732">Signal</keyword>
<dbReference type="GO" id="GO:0032259">
    <property type="term" value="P:methylation"/>
    <property type="evidence" value="ECO:0007669"/>
    <property type="project" value="UniProtKB-KW"/>
</dbReference>
<dbReference type="SUPFAM" id="SSF55166">
    <property type="entry name" value="Hedgehog/DD-peptidase"/>
    <property type="match status" value="1"/>
</dbReference>
<evidence type="ECO:0000256" key="14">
    <source>
        <dbReference type="ARBA" id="ARBA00022833"/>
    </source>
</evidence>
<evidence type="ECO:0000256" key="5">
    <source>
        <dbReference type="ARBA" id="ARBA00022603"/>
    </source>
</evidence>
<keyword evidence="12" id="KW-0574">Periplasm</keyword>
<dbReference type="HOGENOM" id="CLU_319099_0_0_1"/>
<proteinExistence type="inferred from homology"/>
<dbReference type="Gene3D" id="3.60.150.10">
    <property type="entry name" value="Chorismate synthase AroC"/>
    <property type="match status" value="1"/>
</dbReference>
<dbReference type="Gene3D" id="3.30.1380.10">
    <property type="match status" value="1"/>
</dbReference>
<keyword evidence="15" id="KW-0482">Metalloprotease</keyword>
<evidence type="ECO:0000256" key="9">
    <source>
        <dbReference type="ARBA" id="ARBA00022691"/>
    </source>
</evidence>
<reference evidence="21 22" key="1">
    <citation type="submission" date="2012-10" db="EMBL/GenBank/DDBJ databases">
        <title>Genome sequencing and analysis of entomopathogenic fungi Beauveria bassiana D1-5.</title>
        <authorList>
            <person name="Li Q."/>
            <person name="Wang L."/>
            <person name="Zhang Z."/>
            <person name="Wang Q."/>
            <person name="Ren J."/>
            <person name="Wang M."/>
            <person name="Xu W."/>
            <person name="Wang J."/>
            <person name="Lu Y."/>
            <person name="Du Q."/>
            <person name="Sun Z."/>
        </authorList>
    </citation>
    <scope>NUCLEOTIDE SEQUENCE [LARGE SCALE GENOMIC DNA]</scope>
    <source>
        <strain evidence="21 22">D1-5</strain>
    </source>
</reference>
<feature type="region of interest" description="Disordered" evidence="19">
    <location>
        <begin position="864"/>
        <end position="901"/>
    </location>
</feature>
<dbReference type="HAMAP" id="MF_01623">
    <property type="entry name" value="MepA"/>
    <property type="match status" value="1"/>
</dbReference>
<dbReference type="NCBIfam" id="NF003793">
    <property type="entry name" value="PRK05382.1"/>
    <property type="match status" value="1"/>
</dbReference>
<dbReference type="NCBIfam" id="TIGR00033">
    <property type="entry name" value="aroC"/>
    <property type="match status" value="1"/>
</dbReference>
<dbReference type="EC" id="4.2.3.5" evidence="4 18"/>
<dbReference type="GO" id="GO:0046872">
    <property type="term" value="F:metal ion binding"/>
    <property type="evidence" value="ECO:0007669"/>
    <property type="project" value="UniProtKB-KW"/>
</dbReference>
<comment type="similarity">
    <text evidence="2 18">Belongs to the chorismate synthase family.</text>
</comment>
<keyword evidence="14" id="KW-0862">Zinc</keyword>
<evidence type="ECO:0000313" key="21">
    <source>
        <dbReference type="EMBL" id="KGQ11408.1"/>
    </source>
</evidence>
<evidence type="ECO:0000256" key="19">
    <source>
        <dbReference type="SAM" id="MobiDB-lite"/>
    </source>
</evidence>
<dbReference type="Pfam" id="PF03411">
    <property type="entry name" value="Peptidase_M74"/>
    <property type="match status" value="1"/>
</dbReference>
<comment type="catalytic activity">
    <reaction evidence="18">
        <text>5-O-(1-carboxyvinyl)-3-phosphoshikimate = chorismate + phosphate</text>
        <dbReference type="Rhea" id="RHEA:21020"/>
        <dbReference type="ChEBI" id="CHEBI:29748"/>
        <dbReference type="ChEBI" id="CHEBI:43474"/>
        <dbReference type="ChEBI" id="CHEBI:57701"/>
        <dbReference type="EC" id="4.2.3.5"/>
    </reaction>
</comment>
<evidence type="ECO:0000256" key="2">
    <source>
        <dbReference type="ARBA" id="ARBA00008014"/>
    </source>
</evidence>
<evidence type="ECO:0000256" key="17">
    <source>
        <dbReference type="ARBA" id="ARBA00023239"/>
    </source>
</evidence>
<dbReference type="InterPro" id="IPR005073">
    <property type="entry name" value="Peptidase_M74"/>
</dbReference>
<dbReference type="PROSITE" id="PS00789">
    <property type="entry name" value="CHORISMATE_SYNTHASE_3"/>
    <property type="match status" value="1"/>
</dbReference>
<comment type="subunit">
    <text evidence="3">Homotetramer.</text>
</comment>
<dbReference type="FunFam" id="3.60.150.10:FF:000001">
    <property type="entry name" value="Chorismate synthase"/>
    <property type="match status" value="1"/>
</dbReference>
<feature type="domain" description="Methyltransferase small" evidence="20">
    <location>
        <begin position="114"/>
        <end position="197"/>
    </location>
</feature>
<dbReference type="FunFam" id="1.10.8.10:FF:000022">
    <property type="entry name" value="50S ribosomal protein L3 glutamine methyltransferase"/>
    <property type="match status" value="1"/>
</dbReference>
<dbReference type="GO" id="GO:0005829">
    <property type="term" value="C:cytosol"/>
    <property type="evidence" value="ECO:0007669"/>
    <property type="project" value="TreeGrafter"/>
</dbReference>
<evidence type="ECO:0000256" key="4">
    <source>
        <dbReference type="ARBA" id="ARBA00013036"/>
    </source>
</evidence>
<dbReference type="InterPro" id="IPR017127">
    <property type="entry name" value="Ribosome_uL3_MTase"/>
</dbReference>
<name>A0A0A2VUU5_BEABA</name>